<gene>
    <name evidence="1" type="ORF">POPTR_010G049200v4</name>
</gene>
<protein>
    <recommendedName>
        <fullName evidence="3">Sieve element occlusion N-terminal domain-containing protein</fullName>
    </recommendedName>
</protein>
<dbReference type="AlphaFoldDB" id="A0A2K1YP63"/>
<dbReference type="InParanoid" id="A0A2K1YP63"/>
<comment type="caution">
    <text evidence="1">The sequence shown here is derived from an EMBL/GenBank/DDBJ whole genome shotgun (WGS) entry which is preliminary data.</text>
</comment>
<evidence type="ECO:0000313" key="1">
    <source>
        <dbReference type="EMBL" id="PNT14814.2"/>
    </source>
</evidence>
<dbReference type="EMBL" id="CM009299">
    <property type="protein sequence ID" value="PNT14814.2"/>
    <property type="molecule type" value="Genomic_DNA"/>
</dbReference>
<dbReference type="PANTHER" id="PTHR33232:SF20">
    <property type="entry name" value="PROTEIN SIEVE ELEMENT OCCLUSION B-LIKE"/>
    <property type="match status" value="1"/>
</dbReference>
<name>A0A2K1YP63_POPTR</name>
<accession>A0A2K1YP63</accession>
<dbReference type="PANTHER" id="PTHR33232">
    <property type="entry name" value="PROTEIN SIEVE ELEMENT OCCLUSION B-LIKE"/>
    <property type="match status" value="1"/>
</dbReference>
<evidence type="ECO:0000313" key="2">
    <source>
        <dbReference type="Proteomes" id="UP000006729"/>
    </source>
</evidence>
<organism evidence="1 2">
    <name type="scientific">Populus trichocarpa</name>
    <name type="common">Western balsam poplar</name>
    <name type="synonym">Populus balsamifera subsp. trichocarpa</name>
    <dbReference type="NCBI Taxonomy" id="3694"/>
    <lineage>
        <taxon>Eukaryota</taxon>
        <taxon>Viridiplantae</taxon>
        <taxon>Streptophyta</taxon>
        <taxon>Embryophyta</taxon>
        <taxon>Tracheophyta</taxon>
        <taxon>Spermatophyta</taxon>
        <taxon>Magnoliopsida</taxon>
        <taxon>eudicotyledons</taxon>
        <taxon>Gunneridae</taxon>
        <taxon>Pentapetalae</taxon>
        <taxon>rosids</taxon>
        <taxon>fabids</taxon>
        <taxon>Malpighiales</taxon>
        <taxon>Salicaceae</taxon>
        <taxon>Saliceae</taxon>
        <taxon>Populus</taxon>
    </lineage>
</organism>
<proteinExistence type="predicted"/>
<dbReference type="InterPro" id="IPR027944">
    <property type="entry name" value="SEO_C"/>
</dbReference>
<dbReference type="Proteomes" id="UP000006729">
    <property type="component" value="Chromosome 10"/>
</dbReference>
<dbReference type="Pfam" id="PF14577">
    <property type="entry name" value="SEO_C"/>
    <property type="match status" value="1"/>
</dbReference>
<evidence type="ECO:0008006" key="3">
    <source>
        <dbReference type="Google" id="ProtNLM"/>
    </source>
</evidence>
<dbReference type="InterPro" id="IPR027942">
    <property type="entry name" value="SEO_N"/>
</dbReference>
<dbReference type="GO" id="GO:0010088">
    <property type="term" value="P:phloem development"/>
    <property type="evidence" value="ECO:0007669"/>
    <property type="project" value="InterPro"/>
</dbReference>
<reference evidence="1 2" key="1">
    <citation type="journal article" date="2006" name="Science">
        <title>The genome of black cottonwood, Populus trichocarpa (Torr. &amp; Gray).</title>
        <authorList>
            <person name="Tuskan G.A."/>
            <person name="Difazio S."/>
            <person name="Jansson S."/>
            <person name="Bohlmann J."/>
            <person name="Grigoriev I."/>
            <person name="Hellsten U."/>
            <person name="Putnam N."/>
            <person name="Ralph S."/>
            <person name="Rombauts S."/>
            <person name="Salamov A."/>
            <person name="Schein J."/>
            <person name="Sterck L."/>
            <person name="Aerts A."/>
            <person name="Bhalerao R.R."/>
            <person name="Bhalerao R.P."/>
            <person name="Blaudez D."/>
            <person name="Boerjan W."/>
            <person name="Brun A."/>
            <person name="Brunner A."/>
            <person name="Busov V."/>
            <person name="Campbell M."/>
            <person name="Carlson J."/>
            <person name="Chalot M."/>
            <person name="Chapman J."/>
            <person name="Chen G.L."/>
            <person name="Cooper D."/>
            <person name="Coutinho P.M."/>
            <person name="Couturier J."/>
            <person name="Covert S."/>
            <person name="Cronk Q."/>
            <person name="Cunningham R."/>
            <person name="Davis J."/>
            <person name="Degroeve S."/>
            <person name="Dejardin A."/>
            <person name="Depamphilis C."/>
            <person name="Detter J."/>
            <person name="Dirks B."/>
            <person name="Dubchak I."/>
            <person name="Duplessis S."/>
            <person name="Ehlting J."/>
            <person name="Ellis B."/>
            <person name="Gendler K."/>
            <person name="Goodstein D."/>
            <person name="Gribskov M."/>
            <person name="Grimwood J."/>
            <person name="Groover A."/>
            <person name="Gunter L."/>
            <person name="Hamberger B."/>
            <person name="Heinze B."/>
            <person name="Helariutta Y."/>
            <person name="Henrissat B."/>
            <person name="Holligan D."/>
            <person name="Holt R."/>
            <person name="Huang W."/>
            <person name="Islam-Faridi N."/>
            <person name="Jones S."/>
            <person name="Jones-Rhoades M."/>
            <person name="Jorgensen R."/>
            <person name="Joshi C."/>
            <person name="Kangasjarvi J."/>
            <person name="Karlsson J."/>
            <person name="Kelleher C."/>
            <person name="Kirkpatrick R."/>
            <person name="Kirst M."/>
            <person name="Kohler A."/>
            <person name="Kalluri U."/>
            <person name="Larimer F."/>
            <person name="Leebens-Mack J."/>
            <person name="Leple J.C."/>
            <person name="Locascio P."/>
            <person name="Lou Y."/>
            <person name="Lucas S."/>
            <person name="Martin F."/>
            <person name="Montanini B."/>
            <person name="Napoli C."/>
            <person name="Nelson D.R."/>
            <person name="Nelson C."/>
            <person name="Nieminen K."/>
            <person name="Nilsson O."/>
            <person name="Pereda V."/>
            <person name="Peter G."/>
            <person name="Philippe R."/>
            <person name="Pilate G."/>
            <person name="Poliakov A."/>
            <person name="Razumovskaya J."/>
            <person name="Richardson P."/>
            <person name="Rinaldi C."/>
            <person name="Ritland K."/>
            <person name="Rouze P."/>
            <person name="Ryaboy D."/>
            <person name="Schmutz J."/>
            <person name="Schrader J."/>
            <person name="Segerman B."/>
            <person name="Shin H."/>
            <person name="Siddiqui A."/>
            <person name="Sterky F."/>
            <person name="Terry A."/>
            <person name="Tsai C.J."/>
            <person name="Uberbacher E."/>
            <person name="Unneberg P."/>
            <person name="Vahala J."/>
            <person name="Wall K."/>
            <person name="Wessler S."/>
            <person name="Yang G."/>
            <person name="Yin T."/>
            <person name="Douglas C."/>
            <person name="Marra M."/>
            <person name="Sandberg G."/>
            <person name="Van de Peer Y."/>
            <person name="Rokhsar D."/>
        </authorList>
    </citation>
    <scope>NUCLEOTIDE SEQUENCE [LARGE SCALE GENOMIC DNA]</scope>
    <source>
        <strain evidence="2">cv. Nisqually</strain>
    </source>
</reference>
<dbReference type="InterPro" id="IPR039299">
    <property type="entry name" value="SEOA"/>
</dbReference>
<dbReference type="ExpressionAtlas" id="A0A2K1YP63">
    <property type="expression patterns" value="differential"/>
</dbReference>
<keyword evidence="2" id="KW-1185">Reference proteome</keyword>
<dbReference type="STRING" id="3694.A0A2K1YP63"/>
<sequence length="451" mass="51337">MALYAVPLWLPLILLLPLLLLFMKRMKDAGQSNLHQLSSLPHQSMWHLSKKYGPVMLLRLGQIPTVVISSAEAAREVLKVHDLAFCSRPLLSGAGRLTYNYLDIAFSPYSDHWRNMRKIVTLELFSLKRVQSFRFIREEEVGFLVNSLSESSALAAPVDLTQKVYALVANITFRVAYGFDYRGTTFDRDRFHEVVHDTEAVVGSISADEYLDTFFQHVIDNHLKPGRIKDHDDMIDVLLRIEKEQTELGASQFTSDNIKAVLLNLFLGGVDTSSLTVNWAMAELVRNPRVMKKVQDEVRKCVGKKGRVTEGDVDQLEYLRMVIKETLRLHPPAPLLLPRETMSHCIVSGYNIYPKTLVHVNVWAIGRDPKYWRDPEDFEYLPFGSGRRICPGIHMGSITVEIILSNLLHCFDWILPHGMQKEDINMEEKAGVSLAPSKKTPVILVPVNYLQ</sequence>
<dbReference type="Pfam" id="PF14576">
    <property type="entry name" value="SEO_N"/>
    <property type="match status" value="1"/>
</dbReference>
<dbReference type="FunCoup" id="A0A2K1YP63">
    <property type="interactions" value="522"/>
</dbReference>